<protein>
    <recommendedName>
        <fullName evidence="1">HTH luxR-type domain-containing protein</fullName>
    </recommendedName>
</protein>
<dbReference type="Gene3D" id="1.10.10.10">
    <property type="entry name" value="Winged helix-like DNA-binding domain superfamily/Winged helix DNA-binding domain"/>
    <property type="match status" value="1"/>
</dbReference>
<dbReference type="GO" id="GO:0003677">
    <property type="term" value="F:DNA binding"/>
    <property type="evidence" value="ECO:0007669"/>
    <property type="project" value="InterPro"/>
</dbReference>
<gene>
    <name evidence="2" type="ORF">RHODGE_RHODGE_04411</name>
</gene>
<organism evidence="2 3">
    <name type="scientific">Rhodoplanes serenus</name>
    <dbReference type="NCBI Taxonomy" id="200615"/>
    <lineage>
        <taxon>Bacteria</taxon>
        <taxon>Pseudomonadati</taxon>
        <taxon>Pseudomonadota</taxon>
        <taxon>Alphaproteobacteria</taxon>
        <taxon>Hyphomicrobiales</taxon>
        <taxon>Nitrobacteraceae</taxon>
        <taxon>Rhodoplanes</taxon>
    </lineage>
</organism>
<evidence type="ECO:0000313" key="3">
    <source>
        <dbReference type="Proteomes" id="UP000289200"/>
    </source>
</evidence>
<sequence>MQIMQAPDDATCLSAPPDALCSLVRQVGKPAFVGALLASSRVFAPVEFVSIFLYPNKNTPIFVGTEGPAGRRYASSAADHYMARHYRDDPNLGIMFEHGGVDGSRITYVSRDDIPTVGYRTWCYDRAHIADRLSLIGRTERGLSFSVSFYGGRETGVLSESSRRALAAFFPIVRAVALRHFELWRNGGIDPATTRVRVLERFPMLSPREADVAAGVVAGMTAEEIGGWLGIAPTSVITHRKRAYERVAVANQREFLRVFYGS</sequence>
<dbReference type="EMBL" id="UWOC01000192">
    <property type="protein sequence ID" value="VCU10846.1"/>
    <property type="molecule type" value="Genomic_DNA"/>
</dbReference>
<feature type="domain" description="HTH luxR-type" evidence="1">
    <location>
        <begin position="198"/>
        <end position="262"/>
    </location>
</feature>
<dbReference type="CDD" id="cd06170">
    <property type="entry name" value="LuxR_C_like"/>
    <property type="match status" value="1"/>
</dbReference>
<dbReference type="PROSITE" id="PS50043">
    <property type="entry name" value="HTH_LUXR_2"/>
    <property type="match status" value="1"/>
</dbReference>
<dbReference type="InterPro" id="IPR000792">
    <property type="entry name" value="Tscrpt_reg_LuxR_C"/>
</dbReference>
<dbReference type="InterPro" id="IPR016032">
    <property type="entry name" value="Sig_transdc_resp-reg_C-effctor"/>
</dbReference>
<evidence type="ECO:0000313" key="2">
    <source>
        <dbReference type="EMBL" id="VCU10846.1"/>
    </source>
</evidence>
<evidence type="ECO:0000259" key="1">
    <source>
        <dbReference type="PROSITE" id="PS50043"/>
    </source>
</evidence>
<reference evidence="3" key="1">
    <citation type="submission" date="2018-10" db="EMBL/GenBank/DDBJ databases">
        <authorList>
            <person name="Peiro R."/>
            <person name="Begona"/>
            <person name="Cbmso G."/>
            <person name="Lopez M."/>
            <person name="Gonzalez S."/>
            <person name="Sacristan E."/>
            <person name="Castillo E."/>
        </authorList>
    </citation>
    <scope>NUCLEOTIDE SEQUENCE [LARGE SCALE GENOMIC DNA]</scope>
</reference>
<dbReference type="SUPFAM" id="SSF46894">
    <property type="entry name" value="C-terminal effector domain of the bipartite response regulators"/>
    <property type="match status" value="1"/>
</dbReference>
<dbReference type="Proteomes" id="UP000289200">
    <property type="component" value="Unassembled WGS sequence"/>
</dbReference>
<dbReference type="Pfam" id="PF00196">
    <property type="entry name" value="GerE"/>
    <property type="match status" value="1"/>
</dbReference>
<dbReference type="OrthoDB" id="343383at2"/>
<proteinExistence type="predicted"/>
<comment type="caution">
    <text evidence="2">The sequence shown here is derived from an EMBL/GenBank/DDBJ whole genome shotgun (WGS) entry which is preliminary data.</text>
</comment>
<dbReference type="GO" id="GO:0006355">
    <property type="term" value="P:regulation of DNA-templated transcription"/>
    <property type="evidence" value="ECO:0007669"/>
    <property type="project" value="InterPro"/>
</dbReference>
<keyword evidence="3" id="KW-1185">Reference proteome</keyword>
<accession>A0A3S4FFA3</accession>
<dbReference type="InterPro" id="IPR036388">
    <property type="entry name" value="WH-like_DNA-bd_sf"/>
</dbReference>
<dbReference type="SMART" id="SM00421">
    <property type="entry name" value="HTH_LUXR"/>
    <property type="match status" value="1"/>
</dbReference>
<dbReference type="PROSITE" id="PS00622">
    <property type="entry name" value="HTH_LUXR_1"/>
    <property type="match status" value="1"/>
</dbReference>
<name>A0A3S4FFA3_9BRAD</name>
<dbReference type="AlphaFoldDB" id="A0A3S4FFA3"/>